<name>A0A177B0X0_9BILA</name>
<dbReference type="PANTHER" id="PTHR12832:SF11">
    <property type="entry name" value="LD23868P"/>
    <property type="match status" value="1"/>
</dbReference>
<evidence type="ECO:0000313" key="2">
    <source>
        <dbReference type="EMBL" id="OAF67866.1"/>
    </source>
</evidence>
<proteinExistence type="inferred from homology"/>
<dbReference type="PANTHER" id="PTHR12832">
    <property type="entry name" value="TESTIS-SPECIFIC PROTEIN PBS13 T-COMPLEX 11"/>
    <property type="match status" value="1"/>
</dbReference>
<reference evidence="2 3" key="1">
    <citation type="submission" date="2016-04" db="EMBL/GenBank/DDBJ databases">
        <title>The genome of Intoshia linei affirms orthonectids as highly simplified spiralians.</title>
        <authorList>
            <person name="Mikhailov K.V."/>
            <person name="Slusarev G.S."/>
            <person name="Nikitin M.A."/>
            <person name="Logacheva M.D."/>
            <person name="Penin A."/>
            <person name="Aleoshin V."/>
            <person name="Panchin Y.V."/>
        </authorList>
    </citation>
    <scope>NUCLEOTIDE SEQUENCE [LARGE SCALE GENOMIC DNA]</scope>
    <source>
        <strain evidence="2">Intl2013</strain>
        <tissue evidence="2">Whole animal</tissue>
    </source>
</reference>
<dbReference type="GO" id="GO:0007165">
    <property type="term" value="P:signal transduction"/>
    <property type="evidence" value="ECO:0007669"/>
    <property type="project" value="TreeGrafter"/>
</dbReference>
<organism evidence="2 3">
    <name type="scientific">Intoshia linei</name>
    <dbReference type="NCBI Taxonomy" id="1819745"/>
    <lineage>
        <taxon>Eukaryota</taxon>
        <taxon>Metazoa</taxon>
        <taxon>Spiralia</taxon>
        <taxon>Lophotrochozoa</taxon>
        <taxon>Mesozoa</taxon>
        <taxon>Orthonectida</taxon>
        <taxon>Rhopaluridae</taxon>
        <taxon>Intoshia</taxon>
    </lineage>
</organism>
<protein>
    <submittedName>
        <fullName evidence="2">T-complex protein 11-like protein 2</fullName>
    </submittedName>
</protein>
<evidence type="ECO:0000313" key="3">
    <source>
        <dbReference type="Proteomes" id="UP000078046"/>
    </source>
</evidence>
<comment type="caution">
    <text evidence="2">The sequence shown here is derived from an EMBL/GenBank/DDBJ whole genome shotgun (WGS) entry which is preliminary data.</text>
</comment>
<dbReference type="EMBL" id="LWCA01000558">
    <property type="protein sequence ID" value="OAF67866.1"/>
    <property type="molecule type" value="Genomic_DNA"/>
</dbReference>
<accession>A0A177B0X0</accession>
<dbReference type="InterPro" id="IPR008862">
    <property type="entry name" value="Tcp11"/>
</dbReference>
<dbReference type="Pfam" id="PF05794">
    <property type="entry name" value="Tcp11"/>
    <property type="match status" value="1"/>
</dbReference>
<dbReference type="OrthoDB" id="276323at2759"/>
<gene>
    <name evidence="2" type="ORF">A3Q56_04339</name>
</gene>
<keyword evidence="3" id="KW-1185">Reference proteome</keyword>
<evidence type="ECO:0000256" key="1">
    <source>
        <dbReference type="ARBA" id="ARBA00010954"/>
    </source>
</evidence>
<dbReference type="AlphaFoldDB" id="A0A177B0X0"/>
<dbReference type="Proteomes" id="UP000078046">
    <property type="component" value="Unassembled WGS sequence"/>
</dbReference>
<comment type="similarity">
    <text evidence="1">Belongs to the TCP11 family.</text>
</comment>
<sequence>MEGLINNNVYVMLDELFSIQNDSKRMELIHEIAINDDFDIEQLEKTEMEKKIRTIAETAFWDIFSELIETNAIKATEHAITLIEEIKSIMKHDLIPKHSENLIKKIDSDININEIRNLLLDETHRSPDNYRKVANKIIYTMEYMCSPFRDELVKSMYTINDIVPLYKKIYLVIGLMKLDMANFMFSQIKPYIKKESVNLERCKFEKLLEIQKGNNVDGLLSTKKWLERFIFDSEKNQSEEKILNNAYMFLINNEISETDFPETMYLDKNRMCDIMKKKEIIVLTLYLVNTCYAIITQIDSHTTKFEGQTLSDKLVTKMTQEMMPIVDETIKNICIDCLTAWLIESNITEIDSYLNQLQVAFKSSVDSTNPALNMFRKRINDSIFLSLQNGEYHENQFQKFSGLVHVQKSLKKLINNLLKIIIHNKSVYNDYYANIFKLYIKS</sequence>